<reference evidence="4 5" key="1">
    <citation type="journal article" date="2016" name="Nat. Commun.">
        <title>Thousands of microbial genomes shed light on interconnected biogeochemical processes in an aquifer system.</title>
        <authorList>
            <person name="Anantharaman K."/>
            <person name="Brown C.T."/>
            <person name="Hug L.A."/>
            <person name="Sharon I."/>
            <person name="Castelle C.J."/>
            <person name="Probst A.J."/>
            <person name="Thomas B.C."/>
            <person name="Singh A."/>
            <person name="Wilkins M.J."/>
            <person name="Karaoz U."/>
            <person name="Brodie E.L."/>
            <person name="Williams K.H."/>
            <person name="Hubbard S.S."/>
            <person name="Banfield J.F."/>
        </authorList>
    </citation>
    <scope>NUCLEOTIDE SEQUENCE [LARGE SCALE GENOMIC DNA]</scope>
</reference>
<feature type="region of interest" description="Disordered" evidence="2">
    <location>
        <begin position="201"/>
        <end position="232"/>
    </location>
</feature>
<feature type="compositionally biased region" description="Basic and acidic residues" evidence="2">
    <location>
        <begin position="11"/>
        <end position="33"/>
    </location>
</feature>
<name>A0A1F5S1N4_9BACT</name>
<feature type="region of interest" description="Disordered" evidence="2">
    <location>
        <begin position="249"/>
        <end position="297"/>
    </location>
</feature>
<proteinExistence type="predicted"/>
<evidence type="ECO:0000259" key="3">
    <source>
        <dbReference type="Pfam" id="PF17768"/>
    </source>
</evidence>
<evidence type="ECO:0000313" key="5">
    <source>
        <dbReference type="Proteomes" id="UP000178323"/>
    </source>
</evidence>
<dbReference type="AlphaFoldDB" id="A0A1F5S1N4"/>
<evidence type="ECO:0000256" key="2">
    <source>
        <dbReference type="SAM" id="MobiDB-lite"/>
    </source>
</evidence>
<organism evidence="4 5">
    <name type="scientific">Candidatus Falkowbacteria bacterium RBG_13_39_14</name>
    <dbReference type="NCBI Taxonomy" id="1797985"/>
    <lineage>
        <taxon>Bacteria</taxon>
        <taxon>Candidatus Falkowiibacteriota</taxon>
    </lineage>
</organism>
<dbReference type="GO" id="GO:0016787">
    <property type="term" value="F:hydrolase activity"/>
    <property type="evidence" value="ECO:0007669"/>
    <property type="project" value="UniProtKB-KW"/>
</dbReference>
<dbReference type="STRING" id="1797985.A2Y83_01145"/>
<accession>A0A1F5S1N4</accession>
<dbReference type="Pfam" id="PF17768">
    <property type="entry name" value="RecJ_OB"/>
    <property type="match status" value="1"/>
</dbReference>
<gene>
    <name evidence="4" type="ORF">A2Y83_01145</name>
</gene>
<feature type="domain" description="RecJ OB" evidence="3">
    <location>
        <begin position="145"/>
        <end position="203"/>
    </location>
</feature>
<feature type="region of interest" description="Disordered" evidence="2">
    <location>
        <begin position="1"/>
        <end position="89"/>
    </location>
</feature>
<keyword evidence="1" id="KW-0378">Hydrolase</keyword>
<evidence type="ECO:0000256" key="1">
    <source>
        <dbReference type="ARBA" id="ARBA00022801"/>
    </source>
</evidence>
<dbReference type="PANTHER" id="PTHR30255:SF2">
    <property type="entry name" value="SINGLE-STRANDED-DNA-SPECIFIC EXONUCLEASE RECJ"/>
    <property type="match status" value="1"/>
</dbReference>
<comment type="caution">
    <text evidence="4">The sequence shown here is derived from an EMBL/GenBank/DDBJ whole genome shotgun (WGS) entry which is preliminary data.</text>
</comment>
<dbReference type="PANTHER" id="PTHR30255">
    <property type="entry name" value="SINGLE-STRANDED-DNA-SPECIFIC EXONUCLEASE RECJ"/>
    <property type="match status" value="1"/>
</dbReference>
<dbReference type="InterPro" id="IPR041122">
    <property type="entry name" value="RecJ_OB"/>
</dbReference>
<evidence type="ECO:0000313" key="4">
    <source>
        <dbReference type="EMBL" id="OGF20363.1"/>
    </source>
</evidence>
<protein>
    <recommendedName>
        <fullName evidence="3">RecJ OB domain-containing protein</fullName>
    </recommendedName>
</protein>
<dbReference type="Proteomes" id="UP000178323">
    <property type="component" value="Unassembled WGS sequence"/>
</dbReference>
<dbReference type="EMBL" id="MFFS01000093">
    <property type="protein sequence ID" value="OGF20363.1"/>
    <property type="molecule type" value="Genomic_DNA"/>
</dbReference>
<dbReference type="Gene3D" id="2.40.50.460">
    <property type="match status" value="2"/>
</dbReference>
<sequence>MENPPLFQRGVRGEEIRAEAVDNEKGMRAEKSPRLPYGQPTPFNKGGNPPPACAGRPIPRPAVNRAGSLEKGVDQPLSPAPLQSSAEGRPHLEKGVKLLKRYGGHAQACGLSLSSEDDFFNFKKKFLEIAEMKLKGEDLFPKIKIDFEMDISDISWELIDDIKNMEPFGEGNPKPLIKLSNLEILDIRIMGNGGKHLKMKLTPPLSQRGAGGDFSTAGTGVRENEGTRDGAGGSTVIRAEAVEIEQGLRAEKSPRFADANRPPLEKGVDQPPACAGRPIPRFADANRPSLEKGVDQPPIRLSKKSLDVILNDPERAKRVEWGVKDPIVKRNKRWDSSPSCRRAQNDIFFRQPAIPCLPCGQPTPFGKGGKPSVINAVGFSMNDEERLWGEKLKRGYIIDIAGYIDVNEWNGNKEIQIKLCDLILVKKNDK</sequence>
<dbReference type="InterPro" id="IPR051673">
    <property type="entry name" value="SSDNA_exonuclease_RecJ"/>
</dbReference>